<keyword evidence="3" id="KW-1185">Reference proteome</keyword>
<evidence type="ECO:0000256" key="1">
    <source>
        <dbReference type="SAM" id="MobiDB-lite"/>
    </source>
</evidence>
<evidence type="ECO:0000313" key="3">
    <source>
        <dbReference type="Proteomes" id="UP000192923"/>
    </source>
</evidence>
<dbReference type="Pfam" id="PF07813">
    <property type="entry name" value="LTXXQ"/>
    <property type="match status" value="1"/>
</dbReference>
<accession>A0A1Y6D5Y0</accession>
<evidence type="ECO:0000313" key="2">
    <source>
        <dbReference type="EMBL" id="SMF95952.1"/>
    </source>
</evidence>
<dbReference type="STRING" id="1760988.SAMN02949497_3330"/>
<reference evidence="2 3" key="1">
    <citation type="submission" date="2016-12" db="EMBL/GenBank/DDBJ databases">
        <authorList>
            <person name="Song W.-J."/>
            <person name="Kurnit D.M."/>
        </authorList>
    </citation>
    <scope>NUCLEOTIDE SEQUENCE [LARGE SCALE GENOMIC DNA]</scope>
    <source>
        <strain evidence="2 3">175</strain>
    </source>
</reference>
<dbReference type="AlphaFoldDB" id="A0A1Y6D5Y0"/>
<proteinExistence type="predicted"/>
<dbReference type="Proteomes" id="UP000192923">
    <property type="component" value="Unassembled WGS sequence"/>
</dbReference>
<dbReference type="RefSeq" id="WP_176225257.1">
    <property type="nucleotide sequence ID" value="NZ_FXAM01000001.1"/>
</dbReference>
<gene>
    <name evidence="2" type="ORF">SAMN02949497_3330</name>
</gene>
<dbReference type="InterPro" id="IPR012899">
    <property type="entry name" value="LTXXQ"/>
</dbReference>
<sequence>MTIYREAWLIGAILLNLGLAGAVSAQGPDGMDGGPWAVHREQYVNERLAQIHTELKLTPAQEADWKTFSDKIERARAQKIHPDIEAMQKLSAPDRLQKLIDLNKARQTMLEDVLAATRTFYATLSPEQRKAFDDLTPMGERAPRGRRGGAGRPGAPK</sequence>
<organism evidence="2 3">
    <name type="scientific">Methylomagnum ishizawai</name>
    <dbReference type="NCBI Taxonomy" id="1760988"/>
    <lineage>
        <taxon>Bacteria</taxon>
        <taxon>Pseudomonadati</taxon>
        <taxon>Pseudomonadota</taxon>
        <taxon>Gammaproteobacteria</taxon>
        <taxon>Methylococcales</taxon>
        <taxon>Methylococcaceae</taxon>
        <taxon>Methylomagnum</taxon>
    </lineage>
</organism>
<protein>
    <submittedName>
        <fullName evidence="2">LTXXQ motif family protein</fullName>
    </submittedName>
</protein>
<name>A0A1Y6D5Y0_9GAMM</name>
<dbReference type="GO" id="GO:0042597">
    <property type="term" value="C:periplasmic space"/>
    <property type="evidence" value="ECO:0007669"/>
    <property type="project" value="InterPro"/>
</dbReference>
<dbReference type="EMBL" id="FXAM01000001">
    <property type="protein sequence ID" value="SMF95952.1"/>
    <property type="molecule type" value="Genomic_DNA"/>
</dbReference>
<feature type="region of interest" description="Disordered" evidence="1">
    <location>
        <begin position="128"/>
        <end position="157"/>
    </location>
</feature>